<accession>A0A0R1UPF7</accession>
<dbReference type="RefSeq" id="WP_054652333.1">
    <property type="nucleotide sequence ID" value="NZ_AZGC01000026.1"/>
</dbReference>
<feature type="compositionally biased region" description="Low complexity" evidence="4">
    <location>
        <begin position="126"/>
        <end position="135"/>
    </location>
</feature>
<dbReference type="InterPro" id="IPR011344">
    <property type="entry name" value="ssDNA-bd"/>
</dbReference>
<comment type="caution">
    <text evidence="2">Lacks conserved residue(s) required for the propagation of feature annotation.</text>
</comment>
<dbReference type="InterPro" id="IPR000424">
    <property type="entry name" value="Primosome_PriB/ssb"/>
</dbReference>
<dbReference type="PROSITE" id="PS50935">
    <property type="entry name" value="SSB"/>
    <property type="match status" value="1"/>
</dbReference>
<feature type="region of interest" description="Disordered" evidence="4">
    <location>
        <begin position="107"/>
        <end position="212"/>
    </location>
</feature>
<dbReference type="CDD" id="cd04496">
    <property type="entry name" value="SSB_OBF"/>
    <property type="match status" value="1"/>
</dbReference>
<reference evidence="5 6" key="1">
    <citation type="journal article" date="2015" name="Genome Announc.">
        <title>Expanding the biotechnology potential of lactobacilli through comparative genomics of 213 strains and associated genera.</title>
        <authorList>
            <person name="Sun Z."/>
            <person name="Harris H.M."/>
            <person name="McCann A."/>
            <person name="Guo C."/>
            <person name="Argimon S."/>
            <person name="Zhang W."/>
            <person name="Yang X."/>
            <person name="Jeffery I.B."/>
            <person name="Cooney J.C."/>
            <person name="Kagawa T.F."/>
            <person name="Liu W."/>
            <person name="Song Y."/>
            <person name="Salvetti E."/>
            <person name="Wrobel A."/>
            <person name="Rasinkangas P."/>
            <person name="Parkhill J."/>
            <person name="Rea M.C."/>
            <person name="O'Sullivan O."/>
            <person name="Ritari J."/>
            <person name="Douillard F.P."/>
            <person name="Paul Ross R."/>
            <person name="Yang R."/>
            <person name="Briner A.E."/>
            <person name="Felis G.E."/>
            <person name="de Vos W.M."/>
            <person name="Barrangou R."/>
            <person name="Klaenhammer T.R."/>
            <person name="Caufield P.W."/>
            <person name="Cui Y."/>
            <person name="Zhang H."/>
            <person name="O'Toole P.W."/>
        </authorList>
    </citation>
    <scope>NUCLEOTIDE SEQUENCE [LARGE SCALE GENOMIC DNA]</scope>
    <source>
        <strain evidence="5 6">DSM 18793</strain>
    </source>
</reference>
<feature type="compositionally biased region" description="Polar residues" evidence="4">
    <location>
        <begin position="145"/>
        <end position="163"/>
    </location>
</feature>
<dbReference type="Gene3D" id="2.40.50.140">
    <property type="entry name" value="Nucleic acid-binding proteins"/>
    <property type="match status" value="1"/>
</dbReference>
<evidence type="ECO:0000256" key="3">
    <source>
        <dbReference type="RuleBase" id="RU000524"/>
    </source>
</evidence>
<sequence length="212" mass="22837">MLNRATLTGRLTRDPELRYTNSGTAVVRFSLAVDRQFRNQQTGEREADFINCVIWRKSAENFANFTHKGALVGIDGRITTSNYQNQQGQRVYRTEVTVDNFALLEPRSARPGNNANGNNGFGGGFNAPDNAFNANQGQSAFGAAPTNNFGAPQGSNDATQGIFGQNPVPVDTDSLPFGNANPTTDPVNINDESALKSDGSDDDQNSLSDVPF</sequence>
<evidence type="ECO:0000313" key="6">
    <source>
        <dbReference type="Proteomes" id="UP000051084"/>
    </source>
</evidence>
<dbReference type="PANTHER" id="PTHR10302:SF27">
    <property type="entry name" value="SINGLE-STRANDED DNA-BINDING PROTEIN"/>
    <property type="match status" value="1"/>
</dbReference>
<comment type="subunit">
    <text evidence="2">Homotetramer.</text>
</comment>
<dbReference type="SUPFAM" id="SSF50249">
    <property type="entry name" value="Nucleic acid-binding proteins"/>
    <property type="match status" value="1"/>
</dbReference>
<dbReference type="Pfam" id="PF00436">
    <property type="entry name" value="SSB"/>
    <property type="match status" value="1"/>
</dbReference>
<comment type="caution">
    <text evidence="5">The sequence shown here is derived from an EMBL/GenBank/DDBJ whole genome shotgun (WGS) entry which is preliminary data.</text>
</comment>
<dbReference type="Proteomes" id="UP000051084">
    <property type="component" value="Unassembled WGS sequence"/>
</dbReference>
<dbReference type="InterPro" id="IPR012340">
    <property type="entry name" value="NA-bd_OB-fold"/>
</dbReference>
<name>A0A0R1UPF7_9LACO</name>
<dbReference type="NCBIfam" id="TIGR00621">
    <property type="entry name" value="ssb"/>
    <property type="match status" value="1"/>
</dbReference>
<evidence type="ECO:0000256" key="4">
    <source>
        <dbReference type="SAM" id="MobiDB-lite"/>
    </source>
</evidence>
<keyword evidence="1 2" id="KW-0238">DNA-binding</keyword>
<proteinExistence type="inferred from homology"/>
<dbReference type="GO" id="GO:0009295">
    <property type="term" value="C:nucleoid"/>
    <property type="evidence" value="ECO:0007669"/>
    <property type="project" value="TreeGrafter"/>
</dbReference>
<dbReference type="OrthoDB" id="9809878at2"/>
<dbReference type="HAMAP" id="MF_00984">
    <property type="entry name" value="SSB"/>
    <property type="match status" value="1"/>
</dbReference>
<feature type="compositionally biased region" description="Polar residues" evidence="4">
    <location>
        <begin position="180"/>
        <end position="191"/>
    </location>
</feature>
<dbReference type="PANTHER" id="PTHR10302">
    <property type="entry name" value="SINGLE-STRANDED DNA-BINDING PROTEIN"/>
    <property type="match status" value="1"/>
</dbReference>
<organism evidence="5 6">
    <name type="scientific">Limosilactobacillus equigenerosi DSM 18793 = JCM 14505</name>
    <dbReference type="NCBI Taxonomy" id="1423742"/>
    <lineage>
        <taxon>Bacteria</taxon>
        <taxon>Bacillati</taxon>
        <taxon>Bacillota</taxon>
        <taxon>Bacilli</taxon>
        <taxon>Lactobacillales</taxon>
        <taxon>Lactobacillaceae</taxon>
        <taxon>Limosilactobacillus</taxon>
    </lineage>
</organism>
<protein>
    <recommendedName>
        <fullName evidence="2 3">Single-stranded DNA-binding protein</fullName>
        <shortName evidence="2">SSB</shortName>
    </recommendedName>
</protein>
<dbReference type="STRING" id="417373.GCA_001570685_00062"/>
<evidence type="ECO:0000313" key="5">
    <source>
        <dbReference type="EMBL" id="KRL95136.1"/>
    </source>
</evidence>
<keyword evidence="6" id="KW-1185">Reference proteome</keyword>
<evidence type="ECO:0000256" key="1">
    <source>
        <dbReference type="ARBA" id="ARBA00023125"/>
    </source>
</evidence>
<dbReference type="GO" id="GO:0003697">
    <property type="term" value="F:single-stranded DNA binding"/>
    <property type="evidence" value="ECO:0007669"/>
    <property type="project" value="UniProtKB-UniRule"/>
</dbReference>
<dbReference type="AlphaFoldDB" id="A0A0R1UPF7"/>
<dbReference type="GO" id="GO:0006260">
    <property type="term" value="P:DNA replication"/>
    <property type="evidence" value="ECO:0007669"/>
    <property type="project" value="InterPro"/>
</dbReference>
<dbReference type="PATRIC" id="fig|1423742.4.peg.1228"/>
<gene>
    <name evidence="5" type="ORF">FC21_GL001185</name>
</gene>
<evidence type="ECO:0000256" key="2">
    <source>
        <dbReference type="HAMAP-Rule" id="MF_00984"/>
    </source>
</evidence>
<dbReference type="EMBL" id="AZGC01000026">
    <property type="protein sequence ID" value="KRL95136.1"/>
    <property type="molecule type" value="Genomic_DNA"/>
</dbReference>